<feature type="chain" id="PRO_5035168533" evidence="2">
    <location>
        <begin position="23"/>
        <end position="145"/>
    </location>
</feature>
<protein>
    <submittedName>
        <fullName evidence="3">Uncharacterized protein</fullName>
    </submittedName>
</protein>
<dbReference type="Proteomes" id="UP000734854">
    <property type="component" value="Unassembled WGS sequence"/>
</dbReference>
<dbReference type="InterPro" id="IPR040361">
    <property type="entry name" value="TPD1"/>
</dbReference>
<dbReference type="AlphaFoldDB" id="A0A8J5GT66"/>
<dbReference type="PANTHER" id="PTHR33184">
    <property type="entry name" value="PROTEIN TAPETUM DETERMINANT 1-LIKE-RELATED"/>
    <property type="match status" value="1"/>
</dbReference>
<keyword evidence="1 2" id="KW-0732">Signal</keyword>
<reference evidence="3 4" key="1">
    <citation type="submission" date="2020-08" db="EMBL/GenBank/DDBJ databases">
        <title>Plant Genome Project.</title>
        <authorList>
            <person name="Zhang R.-G."/>
        </authorList>
    </citation>
    <scope>NUCLEOTIDE SEQUENCE [LARGE SCALE GENOMIC DNA]</scope>
    <source>
        <tissue evidence="3">Rhizome</tissue>
    </source>
</reference>
<sequence length="145" mass="16001">MAFVLKLLLAVFLLRLLATGMAVSSLLDTSSTSEHDDQSCDLASIQVQQSNTGDKVGHDPVFEVEVKNLCRCSVAGVFLRSEGFASSTAVDPELFRRAGNDYLVNDGKSMQSALSVKFRYAWDRAFKMSAASFQANCRWINKENH</sequence>
<dbReference type="EMBL" id="JACMSC010000007">
    <property type="protein sequence ID" value="KAG6514552.1"/>
    <property type="molecule type" value="Genomic_DNA"/>
</dbReference>
<dbReference type="Pfam" id="PF24068">
    <property type="entry name" value="TPD1_C"/>
    <property type="match status" value="1"/>
</dbReference>
<feature type="signal peptide" evidence="2">
    <location>
        <begin position="1"/>
        <end position="22"/>
    </location>
</feature>
<evidence type="ECO:0000256" key="1">
    <source>
        <dbReference type="ARBA" id="ARBA00022729"/>
    </source>
</evidence>
<dbReference type="PANTHER" id="PTHR33184:SF32">
    <property type="entry name" value="EXPRESSED PROTEIN"/>
    <property type="match status" value="1"/>
</dbReference>
<accession>A0A8J5GT66</accession>
<evidence type="ECO:0000313" key="4">
    <source>
        <dbReference type="Proteomes" id="UP000734854"/>
    </source>
</evidence>
<evidence type="ECO:0000313" key="3">
    <source>
        <dbReference type="EMBL" id="KAG6514552.1"/>
    </source>
</evidence>
<dbReference type="GO" id="GO:0001709">
    <property type="term" value="P:cell fate determination"/>
    <property type="evidence" value="ECO:0007669"/>
    <property type="project" value="TreeGrafter"/>
</dbReference>
<keyword evidence="4" id="KW-1185">Reference proteome</keyword>
<gene>
    <name evidence="3" type="ORF">ZIOFF_024915</name>
</gene>
<dbReference type="OrthoDB" id="603213at2759"/>
<organism evidence="3 4">
    <name type="scientific">Zingiber officinale</name>
    <name type="common">Ginger</name>
    <name type="synonym">Amomum zingiber</name>
    <dbReference type="NCBI Taxonomy" id="94328"/>
    <lineage>
        <taxon>Eukaryota</taxon>
        <taxon>Viridiplantae</taxon>
        <taxon>Streptophyta</taxon>
        <taxon>Embryophyta</taxon>
        <taxon>Tracheophyta</taxon>
        <taxon>Spermatophyta</taxon>
        <taxon>Magnoliopsida</taxon>
        <taxon>Liliopsida</taxon>
        <taxon>Zingiberales</taxon>
        <taxon>Zingiberaceae</taxon>
        <taxon>Zingiber</taxon>
    </lineage>
</organism>
<comment type="caution">
    <text evidence="3">The sequence shown here is derived from an EMBL/GenBank/DDBJ whole genome shotgun (WGS) entry which is preliminary data.</text>
</comment>
<name>A0A8J5GT66_ZINOF</name>
<evidence type="ECO:0000256" key="2">
    <source>
        <dbReference type="SAM" id="SignalP"/>
    </source>
</evidence>
<proteinExistence type="predicted"/>